<evidence type="ECO:0000313" key="1">
    <source>
        <dbReference type="EMBL" id="CAG8716254.1"/>
    </source>
</evidence>
<comment type="caution">
    <text evidence="1">The sequence shown here is derived from an EMBL/GenBank/DDBJ whole genome shotgun (WGS) entry which is preliminary data.</text>
</comment>
<protein>
    <submittedName>
        <fullName evidence="1">10193_t:CDS:1</fullName>
    </submittedName>
</protein>
<dbReference type="Proteomes" id="UP000789920">
    <property type="component" value="Unassembled WGS sequence"/>
</dbReference>
<name>A0ACA9PNH7_9GLOM</name>
<proteinExistence type="predicted"/>
<dbReference type="EMBL" id="CAJVQC010022045">
    <property type="protein sequence ID" value="CAG8716254.1"/>
    <property type="molecule type" value="Genomic_DNA"/>
</dbReference>
<organism evidence="1 2">
    <name type="scientific">Racocetra persica</name>
    <dbReference type="NCBI Taxonomy" id="160502"/>
    <lineage>
        <taxon>Eukaryota</taxon>
        <taxon>Fungi</taxon>
        <taxon>Fungi incertae sedis</taxon>
        <taxon>Mucoromycota</taxon>
        <taxon>Glomeromycotina</taxon>
        <taxon>Glomeromycetes</taxon>
        <taxon>Diversisporales</taxon>
        <taxon>Gigasporaceae</taxon>
        <taxon>Racocetra</taxon>
    </lineage>
</organism>
<sequence length="461" mass="52951">MEQAMVQQSQNRETRASTHPPQNSAIVPLLIIGFTLLAVRRLEPRGISEEQLLSVKEKIIRQKELIRIINGLRQKRNQLSQIGSQNATAVKKIKEEVANFEKELEKLETELSELTNQLPNLPDLDTPTNEEGNRVIASAEYQHAIQHNLTHEEILKKLKLIDEEKSILLSGSKFAVYQDFGSQLLHALINFMRAENSKRGYRLFDTPYLVKAHNLYNTGQFHKFQDNLYKLEESDFYLLPTAEVSLVNLYQNQILTEAELPLKLCAYSPCFRAERMAAGQENKGLIRLHQFHKVELVKIVEPTNSYDELKKLVADARNILHLLKISHRVIELCHQELGFTAAKTCDVEDLYSLNLSKQQLAGEMDLKDFTKLTSIQADGNEFTNLDWLFTLPEASNKIENVDFTKLLNNFPNLQSINLDNNPLNLSKLEDLDDEQLFQLKLREENAELKQQLQAQVEIVPK</sequence>
<accession>A0ACA9PNH7</accession>
<keyword evidence="2" id="KW-1185">Reference proteome</keyword>
<reference evidence="1" key="1">
    <citation type="submission" date="2021-06" db="EMBL/GenBank/DDBJ databases">
        <authorList>
            <person name="Kallberg Y."/>
            <person name="Tangrot J."/>
            <person name="Rosling A."/>
        </authorList>
    </citation>
    <scope>NUCLEOTIDE SEQUENCE</scope>
    <source>
        <strain evidence="1">MA461A</strain>
    </source>
</reference>
<gene>
    <name evidence="1" type="ORF">RPERSI_LOCUS10914</name>
</gene>
<evidence type="ECO:0000313" key="2">
    <source>
        <dbReference type="Proteomes" id="UP000789920"/>
    </source>
</evidence>